<protein>
    <recommendedName>
        <fullName evidence="3">Reverse transcriptase zinc-binding domain-containing protein</fullName>
    </recommendedName>
</protein>
<evidence type="ECO:0000313" key="1">
    <source>
        <dbReference type="EMBL" id="KAG6679633.1"/>
    </source>
</evidence>
<dbReference type="Proteomes" id="UP000811246">
    <property type="component" value="Chromosome 13"/>
</dbReference>
<proteinExistence type="predicted"/>
<evidence type="ECO:0008006" key="3">
    <source>
        <dbReference type="Google" id="ProtNLM"/>
    </source>
</evidence>
<name>A0A922DBM9_CARIL</name>
<evidence type="ECO:0000313" key="2">
    <source>
        <dbReference type="Proteomes" id="UP000811246"/>
    </source>
</evidence>
<sequence length="122" mass="14111">MCKHNSETADHLLLHCEAVTALWDDIFTRLGLAWVMPRKVVDLLACWRGIRGKGQIADIWKMVPLCPMWCTWTERNSRCFEDKERSPEGFRAFFYHTLVLWASSIVLNGTSFSELYAALRSS</sequence>
<organism evidence="1 2">
    <name type="scientific">Carya illinoinensis</name>
    <name type="common">Pecan</name>
    <dbReference type="NCBI Taxonomy" id="32201"/>
    <lineage>
        <taxon>Eukaryota</taxon>
        <taxon>Viridiplantae</taxon>
        <taxon>Streptophyta</taxon>
        <taxon>Embryophyta</taxon>
        <taxon>Tracheophyta</taxon>
        <taxon>Spermatophyta</taxon>
        <taxon>Magnoliopsida</taxon>
        <taxon>eudicotyledons</taxon>
        <taxon>Gunneridae</taxon>
        <taxon>Pentapetalae</taxon>
        <taxon>rosids</taxon>
        <taxon>fabids</taxon>
        <taxon>Fagales</taxon>
        <taxon>Juglandaceae</taxon>
        <taxon>Carya</taxon>
    </lineage>
</organism>
<reference evidence="1" key="1">
    <citation type="submission" date="2021-01" db="EMBL/GenBank/DDBJ databases">
        <authorList>
            <person name="Lovell J.T."/>
            <person name="Bentley N."/>
            <person name="Bhattarai G."/>
            <person name="Jenkins J.W."/>
            <person name="Sreedasyam A."/>
            <person name="Alarcon Y."/>
            <person name="Bock C."/>
            <person name="Boston L."/>
            <person name="Carlson J."/>
            <person name="Cervantes K."/>
            <person name="Clermont K."/>
            <person name="Krom N."/>
            <person name="Kubenka K."/>
            <person name="Mamidi S."/>
            <person name="Mattison C."/>
            <person name="Monteros M."/>
            <person name="Pisani C."/>
            <person name="Plott C."/>
            <person name="Rajasekar S."/>
            <person name="Rhein H.S."/>
            <person name="Rohla C."/>
            <person name="Song M."/>
            <person name="Hilaire R.S."/>
            <person name="Shu S."/>
            <person name="Wells L."/>
            <person name="Wang X."/>
            <person name="Webber J."/>
            <person name="Heerema R.J."/>
            <person name="Klein P."/>
            <person name="Conner P."/>
            <person name="Grauke L."/>
            <person name="Grimwood J."/>
            <person name="Schmutz J."/>
            <person name="Randall J.J."/>
        </authorList>
    </citation>
    <scope>NUCLEOTIDE SEQUENCE</scope>
    <source>
        <tissue evidence="1">Leaf</tissue>
    </source>
</reference>
<comment type="caution">
    <text evidence="1">The sequence shown here is derived from an EMBL/GenBank/DDBJ whole genome shotgun (WGS) entry which is preliminary data.</text>
</comment>
<gene>
    <name evidence="1" type="ORF">I3842_13G002800</name>
</gene>
<dbReference type="EMBL" id="CM031837">
    <property type="protein sequence ID" value="KAG6679633.1"/>
    <property type="molecule type" value="Genomic_DNA"/>
</dbReference>
<accession>A0A922DBM9</accession>
<dbReference type="AlphaFoldDB" id="A0A922DBM9"/>